<evidence type="ECO:0000313" key="2">
    <source>
        <dbReference type="EMBL" id="TNC27692.1"/>
    </source>
</evidence>
<comment type="caution">
    <text evidence="2">The sequence shown here is derived from an EMBL/GenBank/DDBJ whole genome shotgun (WGS) entry which is preliminary data.</text>
</comment>
<dbReference type="AlphaFoldDB" id="A0A5C4M4Q7"/>
<name>A0A5C4M4Q7_9PSEU</name>
<evidence type="ECO:0000256" key="1">
    <source>
        <dbReference type="SAM" id="MobiDB-lite"/>
    </source>
</evidence>
<proteinExistence type="predicted"/>
<evidence type="ECO:0008006" key="4">
    <source>
        <dbReference type="Google" id="ProtNLM"/>
    </source>
</evidence>
<dbReference type="PANTHER" id="PTHR39335:SF1">
    <property type="entry name" value="BLL4220 PROTEIN"/>
    <property type="match status" value="1"/>
</dbReference>
<feature type="region of interest" description="Disordered" evidence="1">
    <location>
        <begin position="171"/>
        <end position="192"/>
    </location>
</feature>
<dbReference type="InterPro" id="IPR005297">
    <property type="entry name" value="Lipoprotein_repeat"/>
</dbReference>
<keyword evidence="3" id="KW-1185">Reference proteome</keyword>
<gene>
    <name evidence="2" type="ORF">FG385_08185</name>
</gene>
<dbReference type="Proteomes" id="UP000305546">
    <property type="component" value="Unassembled WGS sequence"/>
</dbReference>
<sequence length="192" mass="19557">MKGIRLRVQKGQSNRTPVAVAFLGLPVAAASVLVACGGSTGSTGYGAPAQGGGGARTGVVNVHDISGLGPTLVDGTGKTLYFSDQESGGSVHCVGGCLGFWFPATAGDATAADAQAPGLASLRRPDNGKQQITYQGKPLYTFGLDDSPGKHMGDNFSDDFDGRHFTWHAATVGAPRQVNPAPPSQSDSGYGY</sequence>
<organism evidence="2 3">
    <name type="scientific">Amycolatopsis alkalitolerans</name>
    <dbReference type="NCBI Taxonomy" id="2547244"/>
    <lineage>
        <taxon>Bacteria</taxon>
        <taxon>Bacillati</taxon>
        <taxon>Actinomycetota</taxon>
        <taxon>Actinomycetes</taxon>
        <taxon>Pseudonocardiales</taxon>
        <taxon>Pseudonocardiaceae</taxon>
        <taxon>Amycolatopsis</taxon>
    </lineage>
</organism>
<evidence type="ECO:0000313" key="3">
    <source>
        <dbReference type="Proteomes" id="UP000305546"/>
    </source>
</evidence>
<reference evidence="2 3" key="1">
    <citation type="submission" date="2019-06" db="EMBL/GenBank/DDBJ databases">
        <title>Amycolatopsis alkalitolerans sp. nov., isolated from Gastrodia elata Blume.</title>
        <authorList>
            <person name="Narsing Rao M.P."/>
            <person name="Li W.J."/>
        </authorList>
    </citation>
    <scope>NUCLEOTIDE SEQUENCE [LARGE SCALE GENOMIC DNA]</scope>
    <source>
        <strain evidence="2 3">SYSUP0005</strain>
    </source>
</reference>
<dbReference type="PANTHER" id="PTHR39335">
    <property type="entry name" value="BLL4220 PROTEIN"/>
    <property type="match status" value="1"/>
</dbReference>
<accession>A0A5C4M4Q7</accession>
<protein>
    <recommendedName>
        <fullName evidence="4">Lipoprotein</fullName>
    </recommendedName>
</protein>
<dbReference type="EMBL" id="VDFW01000005">
    <property type="protein sequence ID" value="TNC27692.1"/>
    <property type="molecule type" value="Genomic_DNA"/>
</dbReference>
<dbReference type="GO" id="GO:0043448">
    <property type="term" value="P:alkane catabolic process"/>
    <property type="evidence" value="ECO:0007669"/>
    <property type="project" value="TreeGrafter"/>
</dbReference>
<dbReference type="Pfam" id="PF03640">
    <property type="entry name" value="Lipoprotein_15"/>
    <property type="match status" value="2"/>
</dbReference>